<dbReference type="InterPro" id="IPR050479">
    <property type="entry name" value="CYP11_CYP27_families"/>
</dbReference>
<dbReference type="InterPro" id="IPR001128">
    <property type="entry name" value="Cyt_P450"/>
</dbReference>
<evidence type="ECO:0000256" key="2">
    <source>
        <dbReference type="ARBA" id="ARBA00010617"/>
    </source>
</evidence>
<evidence type="ECO:0000313" key="10">
    <source>
        <dbReference type="EMBL" id="CAL1529264.1"/>
    </source>
</evidence>
<keyword evidence="3 8" id="KW-0349">Heme</keyword>
<dbReference type="AlphaFoldDB" id="A0AAV2H6D1"/>
<dbReference type="GO" id="GO:0020037">
    <property type="term" value="F:heme binding"/>
    <property type="evidence" value="ECO:0007669"/>
    <property type="project" value="InterPro"/>
</dbReference>
<accession>A0AAV2H6D1</accession>
<keyword evidence="4 8" id="KW-0479">Metal-binding</keyword>
<keyword evidence="7 9" id="KW-0503">Monooxygenase</keyword>
<reference evidence="10 11" key="1">
    <citation type="submission" date="2024-04" db="EMBL/GenBank/DDBJ databases">
        <authorList>
            <consortium name="Genoscope - CEA"/>
            <person name="William W."/>
        </authorList>
    </citation>
    <scope>NUCLEOTIDE SEQUENCE [LARGE SCALE GENOMIC DNA]</scope>
</reference>
<protein>
    <submittedName>
        <fullName evidence="10">Uncharacterized protein</fullName>
    </submittedName>
</protein>
<keyword evidence="11" id="KW-1185">Reference proteome</keyword>
<evidence type="ECO:0000256" key="1">
    <source>
        <dbReference type="ARBA" id="ARBA00001971"/>
    </source>
</evidence>
<evidence type="ECO:0000313" key="11">
    <source>
        <dbReference type="Proteomes" id="UP001497497"/>
    </source>
</evidence>
<evidence type="ECO:0000256" key="4">
    <source>
        <dbReference type="ARBA" id="ARBA00022723"/>
    </source>
</evidence>
<evidence type="ECO:0000256" key="7">
    <source>
        <dbReference type="ARBA" id="ARBA00023033"/>
    </source>
</evidence>
<dbReference type="PRINTS" id="PR00465">
    <property type="entry name" value="EP450IV"/>
</dbReference>
<dbReference type="PROSITE" id="PS00086">
    <property type="entry name" value="CYTOCHROME_P450"/>
    <property type="match status" value="1"/>
</dbReference>
<dbReference type="EMBL" id="CAXITT010000045">
    <property type="protein sequence ID" value="CAL1529264.1"/>
    <property type="molecule type" value="Genomic_DNA"/>
</dbReference>
<comment type="cofactor">
    <cofactor evidence="1 8">
        <name>heme</name>
        <dbReference type="ChEBI" id="CHEBI:30413"/>
    </cofactor>
</comment>
<dbReference type="GO" id="GO:0016705">
    <property type="term" value="F:oxidoreductase activity, acting on paired donors, with incorporation or reduction of molecular oxygen"/>
    <property type="evidence" value="ECO:0007669"/>
    <property type="project" value="InterPro"/>
</dbReference>
<organism evidence="10 11">
    <name type="scientific">Lymnaea stagnalis</name>
    <name type="common">Great pond snail</name>
    <name type="synonym">Helix stagnalis</name>
    <dbReference type="NCBI Taxonomy" id="6523"/>
    <lineage>
        <taxon>Eukaryota</taxon>
        <taxon>Metazoa</taxon>
        <taxon>Spiralia</taxon>
        <taxon>Lophotrochozoa</taxon>
        <taxon>Mollusca</taxon>
        <taxon>Gastropoda</taxon>
        <taxon>Heterobranchia</taxon>
        <taxon>Euthyneura</taxon>
        <taxon>Panpulmonata</taxon>
        <taxon>Hygrophila</taxon>
        <taxon>Lymnaeoidea</taxon>
        <taxon>Lymnaeidae</taxon>
        <taxon>Lymnaea</taxon>
    </lineage>
</organism>
<dbReference type="GO" id="GO:0008203">
    <property type="term" value="P:cholesterol metabolic process"/>
    <property type="evidence" value="ECO:0007669"/>
    <property type="project" value="TreeGrafter"/>
</dbReference>
<dbReference type="GO" id="GO:0006704">
    <property type="term" value="P:glucocorticoid biosynthetic process"/>
    <property type="evidence" value="ECO:0007669"/>
    <property type="project" value="TreeGrafter"/>
</dbReference>
<evidence type="ECO:0000256" key="6">
    <source>
        <dbReference type="ARBA" id="ARBA00023004"/>
    </source>
</evidence>
<keyword evidence="5 9" id="KW-0560">Oxidoreductase</keyword>
<feature type="non-terminal residue" evidence="10">
    <location>
        <position position="101"/>
    </location>
</feature>
<comment type="caution">
    <text evidence="10">The sequence shown here is derived from an EMBL/GenBank/DDBJ whole genome shotgun (WGS) entry which is preliminary data.</text>
</comment>
<keyword evidence="6 8" id="KW-0408">Iron</keyword>
<dbReference type="GO" id="GO:0006700">
    <property type="term" value="P:C21-steroid hormone biosynthetic process"/>
    <property type="evidence" value="ECO:0007669"/>
    <property type="project" value="TreeGrafter"/>
</dbReference>
<sequence length="101" mass="11477">MEFLKACVKESMRVTFPLAPGPARVLPHDLTLSGYRVPQGTLVMLSNTAYLKDSNFVNCPEEFQPQRWLRGKDRQKRETIPTVCYLPFGVGARMCIGKRFA</sequence>
<dbReference type="Gene3D" id="1.10.630.10">
    <property type="entry name" value="Cytochrome P450"/>
    <property type="match status" value="1"/>
</dbReference>
<dbReference type="Proteomes" id="UP001497497">
    <property type="component" value="Unassembled WGS sequence"/>
</dbReference>
<dbReference type="GO" id="GO:0071375">
    <property type="term" value="P:cellular response to peptide hormone stimulus"/>
    <property type="evidence" value="ECO:0007669"/>
    <property type="project" value="TreeGrafter"/>
</dbReference>
<dbReference type="InterPro" id="IPR017972">
    <property type="entry name" value="Cyt_P450_CS"/>
</dbReference>
<dbReference type="InterPro" id="IPR036396">
    <property type="entry name" value="Cyt_P450_sf"/>
</dbReference>
<dbReference type="GO" id="GO:0005743">
    <property type="term" value="C:mitochondrial inner membrane"/>
    <property type="evidence" value="ECO:0007669"/>
    <property type="project" value="TreeGrafter"/>
</dbReference>
<evidence type="ECO:0000256" key="5">
    <source>
        <dbReference type="ARBA" id="ARBA00023002"/>
    </source>
</evidence>
<evidence type="ECO:0000256" key="3">
    <source>
        <dbReference type="ARBA" id="ARBA00022617"/>
    </source>
</evidence>
<dbReference type="PANTHER" id="PTHR24279:SF125">
    <property type="entry name" value="CYTOCHROME P450 FAMILY 24 SUBFAMILY A MEMBER 1"/>
    <property type="match status" value="1"/>
</dbReference>
<dbReference type="InterPro" id="IPR002403">
    <property type="entry name" value="Cyt_P450_E_grp-IV"/>
</dbReference>
<name>A0AAV2H6D1_LYMST</name>
<dbReference type="GO" id="GO:0034650">
    <property type="term" value="P:cortisol metabolic process"/>
    <property type="evidence" value="ECO:0007669"/>
    <property type="project" value="TreeGrafter"/>
</dbReference>
<feature type="binding site" description="axial binding residue" evidence="8">
    <location>
        <position position="95"/>
    </location>
    <ligand>
        <name>heme</name>
        <dbReference type="ChEBI" id="CHEBI:30413"/>
    </ligand>
    <ligandPart>
        <name>Fe</name>
        <dbReference type="ChEBI" id="CHEBI:18248"/>
    </ligandPart>
</feature>
<dbReference type="GO" id="GO:0004497">
    <property type="term" value="F:monooxygenase activity"/>
    <property type="evidence" value="ECO:0007669"/>
    <property type="project" value="UniProtKB-KW"/>
</dbReference>
<evidence type="ECO:0000256" key="9">
    <source>
        <dbReference type="RuleBase" id="RU000461"/>
    </source>
</evidence>
<dbReference type="SUPFAM" id="SSF48264">
    <property type="entry name" value="Cytochrome P450"/>
    <property type="match status" value="1"/>
</dbReference>
<proteinExistence type="inferred from homology"/>
<dbReference type="GO" id="GO:0005506">
    <property type="term" value="F:iron ion binding"/>
    <property type="evidence" value="ECO:0007669"/>
    <property type="project" value="InterPro"/>
</dbReference>
<comment type="similarity">
    <text evidence="2 9">Belongs to the cytochrome P450 family.</text>
</comment>
<evidence type="ECO:0000256" key="8">
    <source>
        <dbReference type="PIRSR" id="PIRSR602403-1"/>
    </source>
</evidence>
<gene>
    <name evidence="10" type="ORF">GSLYS_00003419001</name>
</gene>
<dbReference type="PANTHER" id="PTHR24279">
    <property type="entry name" value="CYTOCHROME P450"/>
    <property type="match status" value="1"/>
</dbReference>
<dbReference type="Pfam" id="PF00067">
    <property type="entry name" value="p450"/>
    <property type="match status" value="1"/>
</dbReference>